<dbReference type="OrthoDB" id="9801697at2"/>
<keyword evidence="6" id="KW-1185">Reference proteome</keyword>
<gene>
    <name evidence="5" type="ORF">GQF63_15630</name>
</gene>
<organism evidence="5 6">
    <name type="scientific">Sphingobacterium humi</name>
    <dbReference type="NCBI Taxonomy" id="1796905"/>
    <lineage>
        <taxon>Bacteria</taxon>
        <taxon>Pseudomonadati</taxon>
        <taxon>Bacteroidota</taxon>
        <taxon>Sphingobacteriia</taxon>
        <taxon>Sphingobacteriales</taxon>
        <taxon>Sphingobacteriaceae</taxon>
        <taxon>Sphingobacterium</taxon>
    </lineage>
</organism>
<dbReference type="CDD" id="cd04647">
    <property type="entry name" value="LbH_MAT_like"/>
    <property type="match status" value="1"/>
</dbReference>
<dbReference type="Gene3D" id="2.160.10.10">
    <property type="entry name" value="Hexapeptide repeat proteins"/>
    <property type="match status" value="1"/>
</dbReference>
<proteinExistence type="inferred from homology"/>
<sequence length="206" mass="22440">MFKKIFSRRIHLLKTVYWGSRFSCLGKFIVYRNTRLFIRPSAKVIAHQKFGINCSWAGSSPYSFELILKDNAQLVVNGVFHLYAGGKISVNEGAVLQLGSGYINNNVNIACFSKIAIGEGVAIAENVVIRDSDNHHLNGNTKEQMTQPIHIGDHVWIGMNAIILKGVTIGEGAVIAAGALVNKDVPARALVAGVPAKVIKQDVSWN</sequence>
<dbReference type="PROSITE" id="PS00101">
    <property type="entry name" value="HEXAPEP_TRANSFERASES"/>
    <property type="match status" value="1"/>
</dbReference>
<dbReference type="InterPro" id="IPR018357">
    <property type="entry name" value="Hexapep_transf_CS"/>
</dbReference>
<dbReference type="EMBL" id="WSQA01000013">
    <property type="protein sequence ID" value="MVZ63458.1"/>
    <property type="molecule type" value="Genomic_DNA"/>
</dbReference>
<dbReference type="PANTHER" id="PTHR23416">
    <property type="entry name" value="SIALIC ACID SYNTHASE-RELATED"/>
    <property type="match status" value="1"/>
</dbReference>
<dbReference type="RefSeq" id="WP_160370173.1">
    <property type="nucleotide sequence ID" value="NZ_WSQA01000013.1"/>
</dbReference>
<dbReference type="PANTHER" id="PTHR23416:SF23">
    <property type="entry name" value="ACETYLTRANSFERASE C18B11.09C-RELATED"/>
    <property type="match status" value="1"/>
</dbReference>
<keyword evidence="3" id="KW-0677">Repeat</keyword>
<keyword evidence="2 5" id="KW-0808">Transferase</keyword>
<reference evidence="5 6" key="1">
    <citation type="submission" date="2019-12" db="EMBL/GenBank/DDBJ databases">
        <authorList>
            <person name="Dong K."/>
        </authorList>
    </citation>
    <scope>NUCLEOTIDE SEQUENCE [LARGE SCALE GENOMIC DNA]</scope>
    <source>
        <strain evidence="5 6">JCM 31225</strain>
    </source>
</reference>
<protein>
    <submittedName>
        <fullName evidence="5">Acyltransferase</fullName>
    </submittedName>
</protein>
<dbReference type="Pfam" id="PF00132">
    <property type="entry name" value="Hexapep"/>
    <property type="match status" value="1"/>
</dbReference>
<dbReference type="Proteomes" id="UP000435036">
    <property type="component" value="Unassembled WGS sequence"/>
</dbReference>
<evidence type="ECO:0000313" key="6">
    <source>
        <dbReference type="Proteomes" id="UP000435036"/>
    </source>
</evidence>
<dbReference type="GO" id="GO:0008374">
    <property type="term" value="F:O-acyltransferase activity"/>
    <property type="evidence" value="ECO:0007669"/>
    <property type="project" value="TreeGrafter"/>
</dbReference>
<evidence type="ECO:0000313" key="5">
    <source>
        <dbReference type="EMBL" id="MVZ63458.1"/>
    </source>
</evidence>
<dbReference type="InterPro" id="IPR051159">
    <property type="entry name" value="Hexapeptide_acetyltransf"/>
</dbReference>
<dbReference type="SUPFAM" id="SSF51161">
    <property type="entry name" value="Trimeric LpxA-like enzymes"/>
    <property type="match status" value="1"/>
</dbReference>
<evidence type="ECO:0000256" key="3">
    <source>
        <dbReference type="ARBA" id="ARBA00022737"/>
    </source>
</evidence>
<dbReference type="InterPro" id="IPR011004">
    <property type="entry name" value="Trimer_LpxA-like_sf"/>
</dbReference>
<keyword evidence="4 5" id="KW-0012">Acyltransferase</keyword>
<dbReference type="AlphaFoldDB" id="A0A6N8L5K1"/>
<dbReference type="InterPro" id="IPR001451">
    <property type="entry name" value="Hexapep"/>
</dbReference>
<comment type="caution">
    <text evidence="5">The sequence shown here is derived from an EMBL/GenBank/DDBJ whole genome shotgun (WGS) entry which is preliminary data.</text>
</comment>
<name>A0A6N8L5K1_9SPHI</name>
<accession>A0A6N8L5K1</accession>
<evidence type="ECO:0000256" key="1">
    <source>
        <dbReference type="ARBA" id="ARBA00007274"/>
    </source>
</evidence>
<evidence type="ECO:0000256" key="2">
    <source>
        <dbReference type="ARBA" id="ARBA00022679"/>
    </source>
</evidence>
<evidence type="ECO:0000256" key="4">
    <source>
        <dbReference type="ARBA" id="ARBA00023315"/>
    </source>
</evidence>
<comment type="similarity">
    <text evidence="1">Belongs to the transferase hexapeptide repeat family.</text>
</comment>